<proteinExistence type="predicted"/>
<dbReference type="EMBL" id="SLTR01000014">
    <property type="protein sequence ID" value="TDB01952.1"/>
    <property type="molecule type" value="Genomic_DNA"/>
</dbReference>
<reference evidence="1 2" key="1">
    <citation type="submission" date="2019-03" db="EMBL/GenBank/DDBJ databases">
        <title>Halomonas marinisediminis sp. nov., a moderately halophilic bacterium isolated from the Bohai Gulf.</title>
        <authorList>
            <person name="Ji X."/>
        </authorList>
    </citation>
    <scope>NUCLEOTIDE SEQUENCE [LARGE SCALE GENOMIC DNA]</scope>
    <source>
        <strain evidence="1 2">204</strain>
    </source>
</reference>
<evidence type="ECO:0000313" key="2">
    <source>
        <dbReference type="Proteomes" id="UP000294823"/>
    </source>
</evidence>
<name>A0ABY2D5I9_9GAMM</name>
<sequence length="176" mass="19675">MTQMETFTTATCEDLVKRVEQALATLTARDASLLQADASERSIACKLACHLQPLFQDWDIDCEYNCWASPWQRKGHLVTSTTSAAIEARTIFPDLLIHRRQHGDCLAVIEIILTSHPQSRHQALKKLRHCQQRLGCPHALLLNIGVGSESGSHELRLQEVIPQPASLPRSGHLRVV</sequence>
<gene>
    <name evidence="1" type="ORF">E0702_11115</name>
</gene>
<organism evidence="1 2">
    <name type="scientific">Halomonas marinisediminis</name>
    <dbReference type="NCBI Taxonomy" id="2546095"/>
    <lineage>
        <taxon>Bacteria</taxon>
        <taxon>Pseudomonadati</taxon>
        <taxon>Pseudomonadota</taxon>
        <taxon>Gammaproteobacteria</taxon>
        <taxon>Oceanospirillales</taxon>
        <taxon>Halomonadaceae</taxon>
        <taxon>Halomonas</taxon>
    </lineage>
</organism>
<protein>
    <submittedName>
        <fullName evidence="1">Uncharacterized protein</fullName>
    </submittedName>
</protein>
<dbReference type="RefSeq" id="WP_132043825.1">
    <property type="nucleotide sequence ID" value="NZ_SLTR01000014.1"/>
</dbReference>
<accession>A0ABY2D5I9</accession>
<dbReference type="Proteomes" id="UP000294823">
    <property type="component" value="Unassembled WGS sequence"/>
</dbReference>
<keyword evidence="2" id="KW-1185">Reference proteome</keyword>
<comment type="caution">
    <text evidence="1">The sequence shown here is derived from an EMBL/GenBank/DDBJ whole genome shotgun (WGS) entry which is preliminary data.</text>
</comment>
<evidence type="ECO:0000313" key="1">
    <source>
        <dbReference type="EMBL" id="TDB01952.1"/>
    </source>
</evidence>